<dbReference type="AlphaFoldDB" id="A0A0S4XMT4"/>
<accession>A0A0S4XMT4</accession>
<sequence length="47" mass="5648">MVLIILFSRFMYEKYINEDSKMAMLKPFSISSVVKYLKIFLNKRITP</sequence>
<gene>
    <name evidence="1" type="ORF">BN3087_230006</name>
</gene>
<reference evidence="1" key="1">
    <citation type="submission" date="2015-11" db="EMBL/GenBank/DDBJ databases">
        <authorList>
            <person name="Zhang Y."/>
            <person name="Guo Z."/>
        </authorList>
    </citation>
    <scope>NUCLEOTIDE SEQUENCE</scope>
    <source>
        <strain evidence="1">BN30871</strain>
    </source>
</reference>
<organism evidence="1">
    <name type="scientific">Sulfurovum sp. enrichment culture clone C5</name>
    <dbReference type="NCBI Taxonomy" id="497650"/>
    <lineage>
        <taxon>Bacteria</taxon>
        <taxon>Pseudomonadati</taxon>
        <taxon>Campylobacterota</taxon>
        <taxon>Epsilonproteobacteria</taxon>
        <taxon>Campylobacterales</taxon>
        <taxon>Sulfurovaceae</taxon>
        <taxon>Sulfurovum</taxon>
        <taxon>environmental samples</taxon>
    </lineage>
</organism>
<evidence type="ECO:0000313" key="1">
    <source>
        <dbReference type="EMBL" id="CUV65253.1"/>
    </source>
</evidence>
<protein>
    <submittedName>
        <fullName evidence="1">Uncharacterized protein</fullName>
    </submittedName>
</protein>
<name>A0A0S4XMT4_9BACT</name>
<dbReference type="EMBL" id="FAXN01000022">
    <property type="protein sequence ID" value="CUV65253.1"/>
    <property type="molecule type" value="Genomic_DNA"/>
</dbReference>
<proteinExistence type="predicted"/>